<proteinExistence type="predicted"/>
<evidence type="ECO:0000313" key="2">
    <source>
        <dbReference type="Proteomes" id="UP001569428"/>
    </source>
</evidence>
<organism evidence="1 2">
    <name type="scientific">Microbulbifer epialgicus</name>
    <dbReference type="NCBI Taxonomy" id="393907"/>
    <lineage>
        <taxon>Bacteria</taxon>
        <taxon>Pseudomonadati</taxon>
        <taxon>Pseudomonadota</taxon>
        <taxon>Gammaproteobacteria</taxon>
        <taxon>Cellvibrionales</taxon>
        <taxon>Microbulbiferaceae</taxon>
        <taxon>Microbulbifer</taxon>
    </lineage>
</organism>
<dbReference type="Pfam" id="PF09684">
    <property type="entry name" value="Tail_P2_I"/>
    <property type="match status" value="1"/>
</dbReference>
<dbReference type="Proteomes" id="UP001569428">
    <property type="component" value="Unassembled WGS sequence"/>
</dbReference>
<dbReference type="RefSeq" id="WP_371838428.1">
    <property type="nucleotide sequence ID" value="NZ_JBGMEK010000012.1"/>
</dbReference>
<reference evidence="1 2" key="1">
    <citation type="submission" date="2024-08" db="EMBL/GenBank/DDBJ databases">
        <authorList>
            <person name="Ishaq N."/>
        </authorList>
    </citation>
    <scope>NUCLEOTIDE SEQUENCE [LARGE SCALE GENOMIC DNA]</scope>
    <source>
        <strain evidence="1 2">DSM 18651</strain>
    </source>
</reference>
<dbReference type="EMBL" id="JBGMEK010000012">
    <property type="protein sequence ID" value="MFA0810855.1"/>
    <property type="molecule type" value="Genomic_DNA"/>
</dbReference>
<keyword evidence="2" id="KW-1185">Reference proteome</keyword>
<accession>A0ABV4NYU1</accession>
<sequence length="174" mass="20503">MIELKLPFWLSGPQLSKLRNATQRFWQHVEDWLYFPVRQQDPETCTPGALDLLAWERGVKRFDGESMQLYRLRVKYAFVNAQDAGSVAGLKRIFERLLIGYVEIEERLPDRDWDVIKLHLSDQQMADNPELLQIILQKYGRLCRRYEFEVLTPLQVQLRTADCGHDNGFYKASL</sequence>
<protein>
    <submittedName>
        <fullName evidence="1">Phage tail protein</fullName>
    </submittedName>
</protein>
<gene>
    <name evidence="1" type="ORF">ACCI49_07955</name>
</gene>
<comment type="caution">
    <text evidence="1">The sequence shown here is derived from an EMBL/GenBank/DDBJ whole genome shotgun (WGS) entry which is preliminary data.</text>
</comment>
<name>A0ABV4NYU1_9GAMM</name>
<dbReference type="InterPro" id="IPR006521">
    <property type="entry name" value="Tail_protein_I"/>
</dbReference>
<evidence type="ECO:0000313" key="1">
    <source>
        <dbReference type="EMBL" id="MFA0810855.1"/>
    </source>
</evidence>